<gene>
    <name evidence="1" type="ORF">BO79DRAFT_209566</name>
</gene>
<protein>
    <submittedName>
        <fullName evidence="1">Cytochrome P450</fullName>
    </submittedName>
</protein>
<reference evidence="1" key="1">
    <citation type="submission" date="2018-02" db="EMBL/GenBank/DDBJ databases">
        <title>The genomes of Aspergillus section Nigri reveals drivers in fungal speciation.</title>
        <authorList>
            <consortium name="DOE Joint Genome Institute"/>
            <person name="Vesth T.C."/>
            <person name="Nybo J."/>
            <person name="Theobald S."/>
            <person name="Brandl J."/>
            <person name="Frisvad J.C."/>
            <person name="Nielsen K.F."/>
            <person name="Lyhne E.K."/>
            <person name="Kogle M.E."/>
            <person name="Kuo A."/>
            <person name="Riley R."/>
            <person name="Clum A."/>
            <person name="Nolan M."/>
            <person name="Lipzen A."/>
            <person name="Salamov A."/>
            <person name="Henrissat B."/>
            <person name="Wiebenga A."/>
            <person name="De vries R.P."/>
            <person name="Grigoriev I.V."/>
            <person name="Mortensen U.H."/>
            <person name="Andersen M.R."/>
            <person name="Baker S.E."/>
        </authorList>
    </citation>
    <scope>NUCLEOTIDE SEQUENCE</scope>
    <source>
        <strain evidence="1">CBS 115574</strain>
    </source>
</reference>
<keyword evidence="2" id="KW-1185">Reference proteome</keyword>
<proteinExistence type="predicted"/>
<evidence type="ECO:0000313" key="2">
    <source>
        <dbReference type="Proteomes" id="UP000249748"/>
    </source>
</evidence>
<accession>A0ACD1IC74</accession>
<dbReference type="EMBL" id="KZ824553">
    <property type="protein sequence ID" value="RAK87872.1"/>
    <property type="molecule type" value="Genomic_DNA"/>
</dbReference>
<sequence>MLITGLLQNCQERLEALPPLPYVLCTLSLAYLAFHLLSNFFQPGLVDIPGPFAAKFTDLWRLYKVWQWRFKEDLPGLHAAHDSTLIRIGPRMVSCSDPRAVDLIYGFHTEFKKSDMVKAMAPVYKGKKQPTMFAAADNTTHARIRKPVAGAYAMTSILQFEPYMDKNIELFYKRIDELFIRPKISCDIHNWVQYFAFDVVLEMTMSQNLGFMKAGGDVDGVLKQLQKDLDYRGIALAMPIIDRIWRLNPISRFFKPKQSGHFAMRCKRILEDRIEYEKSLEFETRQQHDQTPHDFAHRFLEAQRKDPTISDGQLIGYMQANLIAGSDTTAVVMRTAIYYALRQPWILKRITAELDGYHGPLPVPFSIARFELPFCGALVREALRKHFAFIGMMERETPPGGVTLPDGRRLPGGVVIGMHGDMIGRDRVIFGDDADEFNPLRWLMRPGETDTEYKERLRAMNAHDLAFGHGPRGCIGKHVAEMEIYKFIPTFFALMQPQFTRPEQPWTVRQLFIFKQSGMDLILEWRPGKGLHSLV</sequence>
<dbReference type="Proteomes" id="UP000249748">
    <property type="component" value="Unassembled WGS sequence"/>
</dbReference>
<organism evidence="1 2">
    <name type="scientific">Aspergillus costaricaensis CBS 115574</name>
    <dbReference type="NCBI Taxonomy" id="1448317"/>
    <lineage>
        <taxon>Eukaryota</taxon>
        <taxon>Fungi</taxon>
        <taxon>Dikarya</taxon>
        <taxon>Ascomycota</taxon>
        <taxon>Pezizomycotina</taxon>
        <taxon>Eurotiomycetes</taxon>
        <taxon>Eurotiomycetidae</taxon>
        <taxon>Eurotiales</taxon>
        <taxon>Aspergillaceae</taxon>
        <taxon>Aspergillus</taxon>
        <taxon>Aspergillus subgen. Circumdati</taxon>
    </lineage>
</organism>
<evidence type="ECO:0000313" key="1">
    <source>
        <dbReference type="EMBL" id="RAK87872.1"/>
    </source>
</evidence>
<name>A0ACD1IC74_9EURO</name>